<evidence type="ECO:0000313" key="3">
    <source>
        <dbReference type="EMBL" id="WKN38228.1"/>
    </source>
</evidence>
<protein>
    <submittedName>
        <fullName evidence="3">Prolyl oligopeptidase family serine peptidase</fullName>
    </submittedName>
</protein>
<dbReference type="InterPro" id="IPR029058">
    <property type="entry name" value="AB_hydrolase_fold"/>
</dbReference>
<dbReference type="PANTHER" id="PTHR42776">
    <property type="entry name" value="SERINE PEPTIDASE S9 FAMILY MEMBER"/>
    <property type="match status" value="1"/>
</dbReference>
<reference evidence="3" key="2">
    <citation type="journal article" date="2024" name="Antonie Van Leeuwenhoek">
        <title>Roseihalotalea indica gen. nov., sp. nov., a halophilic Bacteroidetes from mesopelagic Southwest Indian Ocean with higher carbohydrate metabolic potential.</title>
        <authorList>
            <person name="Chen B."/>
            <person name="Zhang M."/>
            <person name="Lin D."/>
            <person name="Ye J."/>
            <person name="Tang K."/>
        </authorList>
    </citation>
    <scope>NUCLEOTIDE SEQUENCE</scope>
    <source>
        <strain evidence="3">TK19036</strain>
    </source>
</reference>
<dbReference type="Gene3D" id="3.40.50.1820">
    <property type="entry name" value="alpha/beta hydrolase"/>
    <property type="match status" value="1"/>
</dbReference>
<evidence type="ECO:0000256" key="1">
    <source>
        <dbReference type="ARBA" id="ARBA00022801"/>
    </source>
</evidence>
<keyword evidence="1" id="KW-0378">Hydrolase</keyword>
<sequence>MVILSLGLSLLQCTPVQQSDRFVTDGLISGEMGSFHGYTMYSFMFDERQCRIVVPKKPAKGNPWLWRARFFGHRPEVDLALLERGFYVAYIDVADLYGSPQAVKLWNDFYDLLNSRYLFADKVALEGMSRGGLSVFNWAAENPEKVACIYADAPVCDIKSWPGGLMEGMGSTEDWQKCLNAYNFTDEEAREYSQNPINKAQTLIEHQIPLLVVSGDQDQIVPYSENAELIVKQYEEQGGKVKVIIKKGEGHVHGLPNPRPIIQFILKHTREHIPS</sequence>
<reference evidence="3" key="1">
    <citation type="journal article" date="2023" name="Comput. Struct. Biotechnol. J.">
        <title>Discovery of a novel marine Bacteroidetes with a rich repertoire of carbohydrate-active enzymes.</title>
        <authorList>
            <person name="Chen B."/>
            <person name="Liu G."/>
            <person name="Chen Q."/>
            <person name="Wang H."/>
            <person name="Liu L."/>
            <person name="Tang K."/>
        </authorList>
    </citation>
    <scope>NUCLEOTIDE SEQUENCE</scope>
    <source>
        <strain evidence="3">TK19036</strain>
    </source>
</reference>
<accession>A0AA49JEK1</accession>
<dbReference type="Pfam" id="PF00326">
    <property type="entry name" value="Peptidase_S9"/>
    <property type="match status" value="1"/>
</dbReference>
<feature type="domain" description="Peptidase S9 prolyl oligopeptidase catalytic" evidence="2">
    <location>
        <begin position="114"/>
        <end position="257"/>
    </location>
</feature>
<evidence type="ECO:0000259" key="2">
    <source>
        <dbReference type="Pfam" id="PF00326"/>
    </source>
</evidence>
<dbReference type="AlphaFoldDB" id="A0AA49JEK1"/>
<gene>
    <name evidence="3" type="ORF">K4G66_05880</name>
</gene>
<dbReference type="SUPFAM" id="SSF53474">
    <property type="entry name" value="alpha/beta-Hydrolases"/>
    <property type="match status" value="1"/>
</dbReference>
<organism evidence="3">
    <name type="scientific">Roseihalotalea indica</name>
    <dbReference type="NCBI Taxonomy" id="2867963"/>
    <lineage>
        <taxon>Bacteria</taxon>
        <taxon>Pseudomonadati</taxon>
        <taxon>Bacteroidota</taxon>
        <taxon>Cytophagia</taxon>
        <taxon>Cytophagales</taxon>
        <taxon>Catalimonadaceae</taxon>
        <taxon>Roseihalotalea</taxon>
    </lineage>
</organism>
<name>A0AA49JEK1_9BACT</name>
<dbReference type="GO" id="GO:0004252">
    <property type="term" value="F:serine-type endopeptidase activity"/>
    <property type="evidence" value="ECO:0007669"/>
    <property type="project" value="TreeGrafter"/>
</dbReference>
<dbReference type="EMBL" id="CP120682">
    <property type="protein sequence ID" value="WKN38228.1"/>
    <property type="molecule type" value="Genomic_DNA"/>
</dbReference>
<proteinExistence type="predicted"/>
<dbReference type="PANTHER" id="PTHR42776:SF27">
    <property type="entry name" value="DIPEPTIDYL PEPTIDASE FAMILY MEMBER 6"/>
    <property type="match status" value="1"/>
</dbReference>
<dbReference type="InterPro" id="IPR001375">
    <property type="entry name" value="Peptidase_S9_cat"/>
</dbReference>
<dbReference type="GO" id="GO:0006508">
    <property type="term" value="P:proteolysis"/>
    <property type="evidence" value="ECO:0007669"/>
    <property type="project" value="InterPro"/>
</dbReference>